<proteinExistence type="predicted"/>
<dbReference type="Pfam" id="PF13692">
    <property type="entry name" value="Glyco_trans_1_4"/>
    <property type="match status" value="1"/>
</dbReference>
<feature type="domain" description="Glycosyltransferase subfamily 4-like N-terminal" evidence="1">
    <location>
        <begin position="17"/>
        <end position="196"/>
    </location>
</feature>
<accession>J0WAC9</accession>
<reference evidence="2 3" key="1">
    <citation type="submission" date="2012-02" db="EMBL/GenBank/DDBJ databases">
        <title>Improved High-Quality Draft Sequence of Rhizobium leguminosarum bv. trifolii WSM2297.</title>
        <authorList>
            <consortium name="US DOE Joint Genome Institute"/>
            <person name="Lucas S."/>
            <person name="Han J."/>
            <person name="Lapidus A."/>
            <person name="Cheng J.-F."/>
            <person name="Goodwin L."/>
            <person name="Pitluck S."/>
            <person name="Peters L."/>
            <person name="Ovchinnikova G."/>
            <person name="Zhang X."/>
            <person name="Detter J.C."/>
            <person name="Han C."/>
            <person name="Tapia R."/>
            <person name="Land M."/>
            <person name="Hauser L."/>
            <person name="Kyrpides N."/>
            <person name="Ivanova N."/>
            <person name="Pagani I."/>
            <person name="Brau L."/>
            <person name="Yates R."/>
            <person name="O'Hara G."/>
            <person name="Rui T."/>
            <person name="Howieson J."/>
            <person name="Reeve W."/>
            <person name="Woyke T."/>
        </authorList>
    </citation>
    <scope>NUCLEOTIDE SEQUENCE [LARGE SCALE GENOMIC DNA]</scope>
    <source>
        <strain evidence="2 3">WSM2297</strain>
    </source>
</reference>
<dbReference type="PANTHER" id="PTHR12526">
    <property type="entry name" value="GLYCOSYLTRANSFERASE"/>
    <property type="match status" value="1"/>
</dbReference>
<dbReference type="Proteomes" id="UP000005732">
    <property type="component" value="Unassembled WGS sequence"/>
</dbReference>
<organism evidence="2 3">
    <name type="scientific">Rhizobium leguminosarum bv. trifolii WSM2297</name>
    <dbReference type="NCBI Taxonomy" id="754762"/>
    <lineage>
        <taxon>Bacteria</taxon>
        <taxon>Pseudomonadati</taxon>
        <taxon>Pseudomonadota</taxon>
        <taxon>Alphaproteobacteria</taxon>
        <taxon>Hyphomicrobiales</taxon>
        <taxon>Rhizobiaceae</taxon>
        <taxon>Rhizobium/Agrobacterium group</taxon>
        <taxon>Rhizobium</taxon>
    </lineage>
</organism>
<dbReference type="EMBL" id="JH719395">
    <property type="protein sequence ID" value="EJC82691.1"/>
    <property type="molecule type" value="Genomic_DNA"/>
</dbReference>
<dbReference type="SUPFAM" id="SSF53756">
    <property type="entry name" value="UDP-Glycosyltransferase/glycogen phosphorylase"/>
    <property type="match status" value="1"/>
</dbReference>
<keyword evidence="2" id="KW-0808">Transferase</keyword>
<dbReference type="CDD" id="cd03794">
    <property type="entry name" value="GT4_WbuB-like"/>
    <property type="match status" value="1"/>
</dbReference>
<dbReference type="Pfam" id="PF13579">
    <property type="entry name" value="Glyco_trans_4_4"/>
    <property type="match status" value="1"/>
</dbReference>
<dbReference type="Gene3D" id="3.40.50.2000">
    <property type="entry name" value="Glycogen Phosphorylase B"/>
    <property type="match status" value="2"/>
</dbReference>
<name>J0WAC9_RHILT</name>
<protein>
    <submittedName>
        <fullName evidence="2">Glycosyltransferase</fullName>
    </submittedName>
</protein>
<dbReference type="HOGENOM" id="CLU_009583_11_2_5"/>
<sequence length="409" mass="46132">MRILFVSQYFWPEDFRANDIVLGLKERGHEVVVVTGLPNYPGGKLLPTYSLFRGPYREEWNGIEIIRSPLLPRGQSDGIKLTLNYISFALFCSMIMLFRRRKADIVFCWMVSPITQVLPAIVAKKLLSVPLVLWVMDLWPDSLFASGRVSNRYLIALVGSFTRWIYRRCDIILGQSRRFIGHIKKVGKFSHDRVYYMPQWEPPVLPADLVAISLPPLPEGFRIVFTGNVGFSQDFGTIVEAARRLSARSDIHWIVVGEGDALQWVRERVAEAGLQANFHLLGRYPFGAMPEFYHNADVLLATLRRVEIFSMTIPTKIQSYLSSGRPMITAIDGEVAEIVSESGAGFAVPAGDAESLAGAVLKMASLSKRERAEMGERGQHYFRKNFGRDELLDRLTTLLKEVAESGSRS</sequence>
<dbReference type="AlphaFoldDB" id="J0WAC9"/>
<dbReference type="GO" id="GO:0016757">
    <property type="term" value="F:glycosyltransferase activity"/>
    <property type="evidence" value="ECO:0007669"/>
    <property type="project" value="UniProtKB-ARBA"/>
</dbReference>
<dbReference type="InterPro" id="IPR028098">
    <property type="entry name" value="Glyco_trans_4-like_N"/>
</dbReference>
<evidence type="ECO:0000313" key="3">
    <source>
        <dbReference type="Proteomes" id="UP000005732"/>
    </source>
</evidence>
<evidence type="ECO:0000313" key="2">
    <source>
        <dbReference type="EMBL" id="EJC82691.1"/>
    </source>
</evidence>
<dbReference type="OrthoDB" id="185319at2"/>
<evidence type="ECO:0000259" key="1">
    <source>
        <dbReference type="Pfam" id="PF13579"/>
    </source>
</evidence>
<dbReference type="RefSeq" id="WP_003584425.1">
    <property type="nucleotide sequence ID" value="NZ_JH719395.1"/>
</dbReference>
<dbReference type="PANTHER" id="PTHR12526:SF622">
    <property type="entry name" value="GLYCOSYLTRANSFERASE (GROUP I)"/>
    <property type="match status" value="1"/>
</dbReference>
<gene>
    <name evidence="2" type="ORF">Rleg4DRAFT_4416</name>
</gene>